<dbReference type="NCBIfam" id="NF008292">
    <property type="entry name" value="PRK11072.1"/>
    <property type="match status" value="1"/>
</dbReference>
<protein>
    <submittedName>
        <fullName evidence="10">Bifunctional glutamine synthetase adenylyltransferase/adenylyl-removing enzyme</fullName>
        <ecNumber evidence="10">2.7.7.42</ecNumber>
        <ecNumber evidence="10">2.7.7.89</ecNumber>
    </submittedName>
</protein>
<dbReference type="PANTHER" id="PTHR30621">
    <property type="entry name" value="GLUTAMINE SYNTHETASE ADENYLYLTRANSFERASE"/>
    <property type="match status" value="1"/>
</dbReference>
<keyword evidence="11" id="KW-1185">Reference proteome</keyword>
<evidence type="ECO:0000256" key="7">
    <source>
        <dbReference type="SAM" id="MobiDB-lite"/>
    </source>
</evidence>
<feature type="domain" description="PII-uridylyltransferase/Glutamine-synthetase adenylyltransferase" evidence="9">
    <location>
        <begin position="351"/>
        <end position="471"/>
    </location>
</feature>
<feature type="compositionally biased region" description="Polar residues" evidence="7">
    <location>
        <begin position="496"/>
        <end position="505"/>
    </location>
</feature>
<dbReference type="EC" id="2.7.7.42" evidence="10"/>
<evidence type="ECO:0000259" key="9">
    <source>
        <dbReference type="Pfam" id="PF08335"/>
    </source>
</evidence>
<accession>A0A6M5YJM6</accession>
<dbReference type="SUPFAM" id="SSF81301">
    <property type="entry name" value="Nucleotidyltransferase"/>
    <property type="match status" value="2"/>
</dbReference>
<keyword evidence="4" id="KW-0067">ATP-binding</keyword>
<dbReference type="PANTHER" id="PTHR30621:SF0">
    <property type="entry name" value="BIFUNCTIONAL GLUTAMINE SYNTHETASE ADENYLYLTRANSFERASE_ADENYLYL-REMOVING ENZYME"/>
    <property type="match status" value="1"/>
</dbReference>
<gene>
    <name evidence="10" type="ORF">FTUN_1809</name>
</gene>
<feature type="domain" description="Glutamate-ammonia ligase adenylyltransferase repeated" evidence="8">
    <location>
        <begin position="85"/>
        <end position="327"/>
    </location>
</feature>
<evidence type="ECO:0000313" key="10">
    <source>
        <dbReference type="EMBL" id="QJW94289.1"/>
    </source>
</evidence>
<evidence type="ECO:0000256" key="5">
    <source>
        <dbReference type="ARBA" id="ARBA00022842"/>
    </source>
</evidence>
<reference evidence="11" key="1">
    <citation type="submission" date="2020-05" db="EMBL/GenBank/DDBJ databases">
        <title>Frigoriglobus tundricola gen. nov., sp. nov., a psychrotolerant cellulolytic planctomycete of the family Gemmataceae with two divergent copies of 16S rRNA gene.</title>
        <authorList>
            <person name="Kulichevskaya I.S."/>
            <person name="Ivanova A.A."/>
            <person name="Naumoff D.G."/>
            <person name="Beletsky A.V."/>
            <person name="Rijpstra W.I.C."/>
            <person name="Sinninghe Damste J.S."/>
            <person name="Mardanov A.V."/>
            <person name="Ravin N.V."/>
            <person name="Dedysh S.N."/>
        </authorList>
    </citation>
    <scope>NUCLEOTIDE SEQUENCE [LARGE SCALE GENOMIC DNA]</scope>
    <source>
        <strain evidence="11">PL17</strain>
    </source>
</reference>
<dbReference type="Gene3D" id="1.20.120.1510">
    <property type="match status" value="1"/>
</dbReference>
<evidence type="ECO:0000256" key="3">
    <source>
        <dbReference type="ARBA" id="ARBA00022741"/>
    </source>
</evidence>
<name>A0A6M5YJM6_9BACT</name>
<evidence type="ECO:0000256" key="2">
    <source>
        <dbReference type="ARBA" id="ARBA00022695"/>
    </source>
</evidence>
<evidence type="ECO:0000313" key="11">
    <source>
        <dbReference type="Proteomes" id="UP000503447"/>
    </source>
</evidence>
<dbReference type="Pfam" id="PF08335">
    <property type="entry name" value="GlnD_UR_UTase"/>
    <property type="match status" value="2"/>
</dbReference>
<dbReference type="Gene3D" id="1.20.120.330">
    <property type="entry name" value="Nucleotidyltransferases domain 2"/>
    <property type="match status" value="2"/>
</dbReference>
<dbReference type="Proteomes" id="UP000503447">
    <property type="component" value="Chromosome"/>
</dbReference>
<dbReference type="SUPFAM" id="SSF81593">
    <property type="entry name" value="Nucleotidyltransferase substrate binding subunit/domain"/>
    <property type="match status" value="2"/>
</dbReference>
<dbReference type="GO" id="GO:0008882">
    <property type="term" value="F:[glutamate-ammonia-ligase] adenylyltransferase activity"/>
    <property type="evidence" value="ECO:0007669"/>
    <property type="project" value="UniProtKB-EC"/>
</dbReference>
<keyword evidence="6" id="KW-0511">Multifunctional enzyme</keyword>
<dbReference type="GO" id="GO:0000820">
    <property type="term" value="P:regulation of glutamine family amino acid metabolic process"/>
    <property type="evidence" value="ECO:0007669"/>
    <property type="project" value="TreeGrafter"/>
</dbReference>
<evidence type="ECO:0000259" key="8">
    <source>
        <dbReference type="Pfam" id="PF03710"/>
    </source>
</evidence>
<dbReference type="InterPro" id="IPR005190">
    <property type="entry name" value="GlnE_rpt_dom"/>
</dbReference>
<keyword evidence="3" id="KW-0547">Nucleotide-binding</keyword>
<sequence>MPSPEDTILRAVRDADRGRRNLAALATHLGAHAPELFASIGKLLPRTADPDMALNNIERLLARPEARAQVPALLENRGRELDATLQLLATSQFFADALAAYPDFLTGVFQVPRRNPSTAELIAQLRSEADAPGDDAGVLRAFRRFRDRHTLRIGISDVIRDRPLEEITRELSRLADASIEVALQHALRTASARFGHPAAPTGAPARLTALAFGKLGGDELNYSSDIDLMFVYDADGETTGRRSAVSNAEFFARVVSEVVRLLSSHTDRGFAYRVDLRLRPEGNRGPLARSLASTLSYYDTMGRTWERQALIKLRHVGGDPNLARDFLSAVEPFVYRKYFSFAEINEVKALKRQMEVKAQRAQPEDADFPRDVKTGRGGIRDIEYTVQFLQLLNGGDLPAVRQRNTLLALEALEIAGCLNPQETYILADAYRFLRKTEHRLQLLFDLQTHKLPATTDELRKLARRMGYAGARSTERGAPNDDEPVPDAGPPSGSVRGASSTLSAQRRSPLDESDPPPLDTRDLLIDPLDRFLKDLHDKTALDRTILNHLLHQSFQGEDGHSEPETDLILDPDPDAETVRAVLGRYPFRDVHKAFANLSALARESVPFLSARRCRHFLASIAPPLLRAVADAPDPDEALTNLERVSASLGAKAVLWELFSISPPSLKLYVDLCAGSPFLSGLLINNPGMADELLDSLVLNQPRTAEELHAELTELLRGATDPDPILHSFQDKEFLRIGVGDLLSKADVRVTTAALSDVADTIINQVVELVEPGVRAKLGVPDSCPYVLLGLGKLGGREISYHSDLDLFLIYAADGTTTRGEANQLYFTELAQRVIKTASRMGPMGRLYDVDMRLRPTGKSGSLVLPLAEFRRYFSGAGCQLWERQALSRARVVRGDPAFADEVRAAVRAAILGPAWCPQLVDQVRGMRQKLEATASHRSLKRGPGGLTDVEFVVQLLQLKYGREQTDVLTPNVWDALDALAAAGTLPQDEAAGLRDGYSFLRLIEARLRIVTDRPLTEVPEAADDQAKLAHRLGFDGPAAFLAAYRATTATVRRCYLAVTARERS</sequence>
<dbReference type="AlphaFoldDB" id="A0A6M5YJM6"/>
<dbReference type="EMBL" id="CP053452">
    <property type="protein sequence ID" value="QJW94289.1"/>
    <property type="molecule type" value="Genomic_DNA"/>
</dbReference>
<dbReference type="Pfam" id="PF03710">
    <property type="entry name" value="GlnE"/>
    <property type="match status" value="2"/>
</dbReference>
<dbReference type="InterPro" id="IPR023057">
    <property type="entry name" value="GlnE"/>
</dbReference>
<dbReference type="InterPro" id="IPR043519">
    <property type="entry name" value="NT_sf"/>
</dbReference>
<keyword evidence="1 10" id="KW-0808">Transferase</keyword>
<dbReference type="KEGG" id="ftj:FTUN_1809"/>
<keyword evidence="5" id="KW-0460">Magnesium</keyword>
<dbReference type="GO" id="GO:0047388">
    <property type="term" value="F:[glutamine synthetase]-adenylyl-L-tyrosine phosphorylase activity"/>
    <property type="evidence" value="ECO:0007669"/>
    <property type="project" value="UniProtKB-EC"/>
</dbReference>
<dbReference type="GO" id="GO:0005829">
    <property type="term" value="C:cytosol"/>
    <property type="evidence" value="ECO:0007669"/>
    <property type="project" value="TreeGrafter"/>
</dbReference>
<proteinExistence type="predicted"/>
<evidence type="ECO:0000256" key="6">
    <source>
        <dbReference type="ARBA" id="ARBA00023268"/>
    </source>
</evidence>
<evidence type="ECO:0000256" key="1">
    <source>
        <dbReference type="ARBA" id="ARBA00022679"/>
    </source>
</evidence>
<dbReference type="CDD" id="cd05401">
    <property type="entry name" value="NT_GlnE_GlnD_like"/>
    <property type="match status" value="2"/>
</dbReference>
<dbReference type="GO" id="GO:0005524">
    <property type="term" value="F:ATP binding"/>
    <property type="evidence" value="ECO:0007669"/>
    <property type="project" value="UniProtKB-KW"/>
</dbReference>
<dbReference type="EC" id="2.7.7.89" evidence="10"/>
<dbReference type="Gene3D" id="3.30.460.10">
    <property type="entry name" value="Beta Polymerase, domain 2"/>
    <property type="match status" value="2"/>
</dbReference>
<feature type="region of interest" description="Disordered" evidence="7">
    <location>
        <begin position="467"/>
        <end position="518"/>
    </location>
</feature>
<feature type="domain" description="PII-uridylyltransferase/Glutamine-synthetase adenylyltransferase" evidence="9">
    <location>
        <begin position="932"/>
        <end position="1053"/>
    </location>
</feature>
<organism evidence="10 11">
    <name type="scientific">Frigoriglobus tundricola</name>
    <dbReference type="NCBI Taxonomy" id="2774151"/>
    <lineage>
        <taxon>Bacteria</taxon>
        <taxon>Pseudomonadati</taxon>
        <taxon>Planctomycetota</taxon>
        <taxon>Planctomycetia</taxon>
        <taxon>Gemmatales</taxon>
        <taxon>Gemmataceae</taxon>
        <taxon>Frigoriglobus</taxon>
    </lineage>
</organism>
<dbReference type="InterPro" id="IPR013546">
    <property type="entry name" value="PII_UdlTrfase/GS_AdlTrfase"/>
</dbReference>
<feature type="domain" description="Glutamate-ammonia ligase adenylyltransferase repeated" evidence="8">
    <location>
        <begin position="668"/>
        <end position="899"/>
    </location>
</feature>
<dbReference type="RefSeq" id="WP_171470319.1">
    <property type="nucleotide sequence ID" value="NZ_CP053452.2"/>
</dbReference>
<evidence type="ECO:0000256" key="4">
    <source>
        <dbReference type="ARBA" id="ARBA00022840"/>
    </source>
</evidence>
<keyword evidence="2 10" id="KW-0548">Nucleotidyltransferase</keyword>